<dbReference type="InterPro" id="IPR050952">
    <property type="entry name" value="TRIM-NHL_E3_ligases"/>
</dbReference>
<organism evidence="2">
    <name type="scientific">marine sediment metagenome</name>
    <dbReference type="NCBI Taxonomy" id="412755"/>
    <lineage>
        <taxon>unclassified sequences</taxon>
        <taxon>metagenomes</taxon>
        <taxon>ecological metagenomes</taxon>
    </lineage>
</organism>
<dbReference type="CDD" id="cd05819">
    <property type="entry name" value="NHL"/>
    <property type="match status" value="1"/>
</dbReference>
<evidence type="ECO:0000313" key="2">
    <source>
        <dbReference type="EMBL" id="GAH22305.1"/>
    </source>
</evidence>
<dbReference type="AlphaFoldDB" id="X1EPN2"/>
<comment type="caution">
    <text evidence="2">The sequence shown here is derived from an EMBL/GenBank/DDBJ whole genome shotgun (WGS) entry which is preliminary data.</text>
</comment>
<dbReference type="PANTHER" id="PTHR24104:SF25">
    <property type="entry name" value="PROTEIN LIN-41"/>
    <property type="match status" value="1"/>
</dbReference>
<dbReference type="PANTHER" id="PTHR24104">
    <property type="entry name" value="E3 UBIQUITIN-PROTEIN LIGASE NHLRC1-RELATED"/>
    <property type="match status" value="1"/>
</dbReference>
<dbReference type="InterPro" id="IPR001258">
    <property type="entry name" value="NHL_repeat"/>
</dbReference>
<dbReference type="SUPFAM" id="SSF63829">
    <property type="entry name" value="Calcium-dependent phosphotriesterase"/>
    <property type="match status" value="1"/>
</dbReference>
<dbReference type="InterPro" id="IPR011042">
    <property type="entry name" value="6-blade_b-propeller_TolB-like"/>
</dbReference>
<evidence type="ECO:0008006" key="3">
    <source>
        <dbReference type="Google" id="ProtNLM"/>
    </source>
</evidence>
<gene>
    <name evidence="2" type="ORF">S03H2_01836</name>
</gene>
<dbReference type="Gene3D" id="2.120.10.30">
    <property type="entry name" value="TolB, C-terminal domain"/>
    <property type="match status" value="2"/>
</dbReference>
<protein>
    <recommendedName>
        <fullName evidence="3">SMP-30/Gluconolactonase/LRE-like region domain-containing protein</fullName>
    </recommendedName>
</protein>
<dbReference type="PROSITE" id="PS51125">
    <property type="entry name" value="NHL"/>
    <property type="match status" value="2"/>
</dbReference>
<dbReference type="GO" id="GO:0008270">
    <property type="term" value="F:zinc ion binding"/>
    <property type="evidence" value="ECO:0007669"/>
    <property type="project" value="UniProtKB-KW"/>
</dbReference>
<reference evidence="2" key="1">
    <citation type="journal article" date="2014" name="Front. Microbiol.">
        <title>High frequency of phylogenetically diverse reductive dehalogenase-homologous genes in deep subseafloor sedimentary metagenomes.</title>
        <authorList>
            <person name="Kawai M."/>
            <person name="Futagami T."/>
            <person name="Toyoda A."/>
            <person name="Takaki Y."/>
            <person name="Nishi S."/>
            <person name="Hori S."/>
            <person name="Arai W."/>
            <person name="Tsubouchi T."/>
            <person name="Morono Y."/>
            <person name="Uchiyama I."/>
            <person name="Ito T."/>
            <person name="Fujiyama A."/>
            <person name="Inagaki F."/>
            <person name="Takami H."/>
        </authorList>
    </citation>
    <scope>NUCLEOTIDE SEQUENCE</scope>
    <source>
        <strain evidence="2">Expedition CK06-06</strain>
    </source>
</reference>
<sequence length="143" mass="16012">MKKYTIFILMILFTFLSVNVDANNNYITILTFGEYGNRPGEFNYPVCLTLDKDNNLYVSDWENNRIQKFSSNGRLLKVIPDGEGEDALKLDGPVGLALDSKGNIIVVEQFNNRIHKISPEGKSLQMIGKEGNGPGEFLNPRGI</sequence>
<accession>X1EPN2</accession>
<dbReference type="Pfam" id="PF01436">
    <property type="entry name" value="NHL"/>
    <property type="match status" value="1"/>
</dbReference>
<dbReference type="EMBL" id="BARU01000569">
    <property type="protein sequence ID" value="GAH22305.1"/>
    <property type="molecule type" value="Genomic_DNA"/>
</dbReference>
<name>X1EPN2_9ZZZZ</name>
<feature type="non-terminal residue" evidence="2">
    <location>
        <position position="143"/>
    </location>
</feature>
<proteinExistence type="predicted"/>
<keyword evidence="1" id="KW-0677">Repeat</keyword>
<evidence type="ECO:0000256" key="1">
    <source>
        <dbReference type="ARBA" id="ARBA00022737"/>
    </source>
</evidence>